<dbReference type="EMBL" id="JAKKSL010000003">
    <property type="protein sequence ID" value="MCI2285002.1"/>
    <property type="molecule type" value="Genomic_DNA"/>
</dbReference>
<protein>
    <submittedName>
        <fullName evidence="5">Cell division protein ZapD</fullName>
    </submittedName>
</protein>
<dbReference type="InterPro" id="IPR036268">
    <property type="entry name" value="ZapD_sf"/>
</dbReference>
<dbReference type="Gene3D" id="1.10.3900.10">
    <property type="entry name" value="YacF-like"/>
    <property type="match status" value="1"/>
</dbReference>
<evidence type="ECO:0000256" key="4">
    <source>
        <dbReference type="ARBA" id="ARBA00023306"/>
    </source>
</evidence>
<gene>
    <name evidence="5" type="primary">zapD</name>
    <name evidence="5" type="ORF">L3081_18435</name>
</gene>
<dbReference type="RefSeq" id="WP_242287612.1">
    <property type="nucleotide sequence ID" value="NZ_JAKKSL010000003.1"/>
</dbReference>
<keyword evidence="1" id="KW-0963">Cytoplasm</keyword>
<keyword evidence="2 5" id="KW-0132">Cell division</keyword>
<accession>A0ABS9X7I5</accession>
<dbReference type="Proteomes" id="UP001139646">
    <property type="component" value="Unassembled WGS sequence"/>
</dbReference>
<evidence type="ECO:0000256" key="1">
    <source>
        <dbReference type="ARBA" id="ARBA00022490"/>
    </source>
</evidence>
<dbReference type="InterPro" id="IPR027462">
    <property type="entry name" value="ZapD_C"/>
</dbReference>
<evidence type="ECO:0000313" key="5">
    <source>
        <dbReference type="EMBL" id="MCI2285002.1"/>
    </source>
</evidence>
<proteinExistence type="predicted"/>
<keyword evidence="3" id="KW-0717">Septation</keyword>
<evidence type="ECO:0000256" key="3">
    <source>
        <dbReference type="ARBA" id="ARBA00023210"/>
    </source>
</evidence>
<reference evidence="5" key="1">
    <citation type="submission" date="2022-01" db="EMBL/GenBank/DDBJ databases">
        <title>Colwellia maritima, isolated from seawater.</title>
        <authorList>
            <person name="Kristyanto S."/>
            <person name="Jung J."/>
            <person name="Jeon C.O."/>
        </authorList>
    </citation>
    <scope>NUCLEOTIDE SEQUENCE</scope>
    <source>
        <strain evidence="5">MSW7</strain>
    </source>
</reference>
<dbReference type="Gene3D" id="2.60.440.10">
    <property type="entry name" value="YacF-like domains"/>
    <property type="match status" value="1"/>
</dbReference>
<organism evidence="5 6">
    <name type="scientific">Colwellia maritima</name>
    <dbReference type="NCBI Taxonomy" id="2912588"/>
    <lineage>
        <taxon>Bacteria</taxon>
        <taxon>Pseudomonadati</taxon>
        <taxon>Pseudomonadota</taxon>
        <taxon>Gammaproteobacteria</taxon>
        <taxon>Alteromonadales</taxon>
        <taxon>Colwelliaceae</taxon>
        <taxon>Colwellia</taxon>
    </lineage>
</organism>
<dbReference type="SUPFAM" id="SSF160950">
    <property type="entry name" value="YacF-like"/>
    <property type="match status" value="1"/>
</dbReference>
<evidence type="ECO:0000256" key="2">
    <source>
        <dbReference type="ARBA" id="ARBA00022618"/>
    </source>
</evidence>
<comment type="caution">
    <text evidence="5">The sequence shown here is derived from an EMBL/GenBank/DDBJ whole genome shotgun (WGS) entry which is preliminary data.</text>
</comment>
<dbReference type="GO" id="GO:0051301">
    <property type="term" value="P:cell division"/>
    <property type="evidence" value="ECO:0007669"/>
    <property type="project" value="UniProtKB-KW"/>
</dbReference>
<name>A0ABS9X7I5_9GAMM</name>
<dbReference type="PANTHER" id="PTHR39455">
    <property type="entry name" value="CELL DIVISION PROTEIN ZAPD"/>
    <property type="match status" value="1"/>
</dbReference>
<evidence type="ECO:0000313" key="6">
    <source>
        <dbReference type="Proteomes" id="UP001139646"/>
    </source>
</evidence>
<keyword evidence="6" id="KW-1185">Reference proteome</keyword>
<keyword evidence="4" id="KW-0131">Cell cycle</keyword>
<dbReference type="InterPro" id="IPR009777">
    <property type="entry name" value="ZapD"/>
</dbReference>
<dbReference type="PANTHER" id="PTHR39455:SF1">
    <property type="entry name" value="CELL DIVISION PROTEIN ZAPD"/>
    <property type="match status" value="1"/>
</dbReference>
<dbReference type="Pfam" id="PF07072">
    <property type="entry name" value="ZapD"/>
    <property type="match status" value="1"/>
</dbReference>
<sequence>MRGDLIKDLEKLQHNLVVWSQAPDIDTTALEDNLRETVALVSQLRMNNQAWLQLKEDVLLASLKQRFAIQGGNFCFDLPQLQFWLHQSRPYIEKNIERWLSLLKNIKQSLALVLKFIRLRAEFKHIETESGFYQDSGEGLLLLRIKVAQSAQYFPTISGNKFRYSIRFMLPCEQQGRRYSNQATTFKLARC</sequence>